<organism evidence="3 4">
    <name type="scientific">Leucobacter komagatae</name>
    <dbReference type="NCBI Taxonomy" id="55969"/>
    <lineage>
        <taxon>Bacteria</taxon>
        <taxon>Bacillati</taxon>
        <taxon>Actinomycetota</taxon>
        <taxon>Actinomycetes</taxon>
        <taxon>Micrococcales</taxon>
        <taxon>Microbacteriaceae</taxon>
        <taxon>Leucobacter</taxon>
    </lineage>
</organism>
<feature type="domain" description="Bacterial Ig" evidence="2">
    <location>
        <begin position="639"/>
        <end position="698"/>
    </location>
</feature>
<dbReference type="PROSITE" id="PS50231">
    <property type="entry name" value="RICIN_B_LECTIN"/>
    <property type="match status" value="1"/>
</dbReference>
<proteinExistence type="predicted"/>
<evidence type="ECO:0000313" key="4">
    <source>
        <dbReference type="Proteomes" id="UP000319094"/>
    </source>
</evidence>
<keyword evidence="4" id="KW-1185">Reference proteome</keyword>
<comment type="caution">
    <text evidence="3">The sequence shown here is derived from an EMBL/GenBank/DDBJ whole genome shotgun (WGS) entry which is preliminary data.</text>
</comment>
<dbReference type="Proteomes" id="UP000319094">
    <property type="component" value="Unassembled WGS sequence"/>
</dbReference>
<accession>A0A542Y9R0</accession>
<dbReference type="GO" id="GO:0005975">
    <property type="term" value="P:carbohydrate metabolic process"/>
    <property type="evidence" value="ECO:0007669"/>
    <property type="project" value="UniProtKB-ARBA"/>
</dbReference>
<feature type="chain" id="PRO_5021807722" description="Bacterial Ig domain-containing protein" evidence="1">
    <location>
        <begin position="32"/>
        <end position="891"/>
    </location>
</feature>
<name>A0A542Y9R0_9MICO</name>
<dbReference type="EMBL" id="VFON01000001">
    <property type="protein sequence ID" value="TQL44830.1"/>
    <property type="molecule type" value="Genomic_DNA"/>
</dbReference>
<feature type="signal peptide" evidence="1">
    <location>
        <begin position="1"/>
        <end position="31"/>
    </location>
</feature>
<reference evidence="3 4" key="1">
    <citation type="submission" date="2019-06" db="EMBL/GenBank/DDBJ databases">
        <title>Sequencing the genomes of 1000 actinobacteria strains.</title>
        <authorList>
            <person name="Klenk H.-P."/>
        </authorList>
    </citation>
    <scope>NUCLEOTIDE SEQUENCE [LARGE SCALE GENOMIC DNA]</scope>
    <source>
        <strain evidence="3 4">DSM 8803</strain>
    </source>
</reference>
<dbReference type="Pfam" id="PF17936">
    <property type="entry name" value="Big_6"/>
    <property type="match status" value="1"/>
</dbReference>
<dbReference type="AlphaFoldDB" id="A0A542Y9R0"/>
<sequence>MFAKPIKLRAAGVGLTALMLLTGAGMSPASATVVEDSTPPAPVAETAEAAAAPAAAPIQGRLKGPFVIYQENGKYHMGIYPKSPGLNIVGQKGTSAFAEMVAAKDYTFPALGTSGEVRSESGLCLADVSTLSLRLESCNGSTTQRWNVDPYGLLTSYKNRGLIAHGSSGEVTPKAYYTSSKSRLVLELMGPETPPFDAKIDNTNNVQRSAVISGHGTPGATVTAGGQSATINKDGEWTLTVSGLALGENRVLVEHRENGAVTDSATLVIDFSVVAIDASVAFPADVSQRAVLSGTAHPGGEVTVWQGGSMIASAVADRTTGAFSTELPAPNAAGGQVYTLKQTVENQQAPGEVDVHADFGSAVSIETPVNNLIHNGGDLRFQGRGVAGGRVLLSEDGRPGVLEVATVGSNGIWSMTLPNVPNKNIRYSVEQTGRGANVTTAKVEINPGVTSEKLEVTTPAQGATLQPGTVIFKGTANAGANIELRSNLTGAVLGTAVAASDGTWTAQVNRPLGAGAYNILVHNGALQVARSFTVEAPAPVETLTVKSPAQGEVLLPGIVTFTGTANPGATIELRSNVSGGLLGSGTATAQGNWAVDVNRQLGAGDYVLVVKNGQVKVERAFTVRAAHVDAPLVVTAPAQNATVAPGKVTFAGTAEPGATVEIKSNITGALLGTGTANQAGSWVIDLNRQLGADNYSLRVVTGNQRVDRQFTVAAPPAEARLSVATPAEGSRVNPGVVIFTGTSNPGAKIELRSNVTGALLGETTASAAGSWSAAMTRPLAAGNYVVFVKNGAVQVDRAFTVAEPQVDKPLIVASPAQNATVNPGPVTFTGTANPGILVELRSNVNGLVLGSGTADASGYWTATTNQQLGVASYVIVVKAGNQEVQRAFQVR</sequence>
<keyword evidence="1" id="KW-0732">Signal</keyword>
<evidence type="ECO:0000313" key="3">
    <source>
        <dbReference type="EMBL" id="TQL44830.1"/>
    </source>
</evidence>
<gene>
    <name evidence="3" type="ORF">FB468_2901</name>
</gene>
<evidence type="ECO:0000256" key="1">
    <source>
        <dbReference type="SAM" id="SignalP"/>
    </source>
</evidence>
<dbReference type="InterPro" id="IPR013783">
    <property type="entry name" value="Ig-like_fold"/>
</dbReference>
<evidence type="ECO:0000259" key="2">
    <source>
        <dbReference type="Pfam" id="PF17936"/>
    </source>
</evidence>
<protein>
    <recommendedName>
        <fullName evidence="2">Bacterial Ig domain-containing protein</fullName>
    </recommendedName>
</protein>
<dbReference type="Gene3D" id="2.60.40.10">
    <property type="entry name" value="Immunoglobulins"/>
    <property type="match status" value="5"/>
</dbReference>
<dbReference type="InterPro" id="IPR041498">
    <property type="entry name" value="Big_6"/>
</dbReference>